<dbReference type="AlphaFoldDB" id="A0A3N1P6Z4"/>
<keyword evidence="4" id="KW-1003">Cell membrane</keyword>
<feature type="transmembrane region" description="Helical" evidence="8">
    <location>
        <begin position="197"/>
        <end position="218"/>
    </location>
</feature>
<dbReference type="RefSeq" id="WP_050659524.1">
    <property type="nucleotide sequence ID" value="NZ_LFWC01000010.1"/>
</dbReference>
<dbReference type="PANTHER" id="PTHR42718">
    <property type="entry name" value="MAJOR FACILITATOR SUPERFAMILY MULTIDRUG TRANSPORTER MFSC"/>
    <property type="match status" value="1"/>
</dbReference>
<dbReference type="STRING" id="584787.GCA_001247655_00609"/>
<evidence type="ECO:0000313" key="10">
    <source>
        <dbReference type="EMBL" id="ROQ24315.1"/>
    </source>
</evidence>
<dbReference type="OrthoDB" id="9812221at2"/>
<dbReference type="EMBL" id="RJUL01000007">
    <property type="protein sequence ID" value="ROQ24315.1"/>
    <property type="molecule type" value="Genomic_DNA"/>
</dbReference>
<keyword evidence="7 8" id="KW-0472">Membrane</keyword>
<dbReference type="GO" id="GO:0005886">
    <property type="term" value="C:plasma membrane"/>
    <property type="evidence" value="ECO:0007669"/>
    <property type="project" value="UniProtKB-SubCell"/>
</dbReference>
<feature type="transmembrane region" description="Helical" evidence="8">
    <location>
        <begin position="332"/>
        <end position="353"/>
    </location>
</feature>
<organism evidence="10 11">
    <name type="scientific">Gallaecimonas pentaromativorans</name>
    <dbReference type="NCBI Taxonomy" id="584787"/>
    <lineage>
        <taxon>Bacteria</taxon>
        <taxon>Pseudomonadati</taxon>
        <taxon>Pseudomonadota</taxon>
        <taxon>Gammaproteobacteria</taxon>
        <taxon>Enterobacterales</taxon>
        <taxon>Gallaecimonadaceae</taxon>
        <taxon>Gallaecimonas</taxon>
    </lineage>
</organism>
<feature type="transmembrane region" description="Helical" evidence="8">
    <location>
        <begin position="298"/>
        <end position="320"/>
    </location>
</feature>
<feature type="transmembrane region" description="Helical" evidence="8">
    <location>
        <begin position="9"/>
        <end position="28"/>
    </location>
</feature>
<dbReference type="InterPro" id="IPR011701">
    <property type="entry name" value="MFS"/>
</dbReference>
<gene>
    <name evidence="10" type="ORF">EDC28_107197</name>
</gene>
<feature type="domain" description="Major facilitator superfamily (MFS) profile" evidence="9">
    <location>
        <begin position="11"/>
        <end position="503"/>
    </location>
</feature>
<evidence type="ECO:0000256" key="6">
    <source>
        <dbReference type="ARBA" id="ARBA00022989"/>
    </source>
</evidence>
<dbReference type="GO" id="GO:0022857">
    <property type="term" value="F:transmembrane transporter activity"/>
    <property type="evidence" value="ECO:0007669"/>
    <property type="project" value="InterPro"/>
</dbReference>
<evidence type="ECO:0000256" key="7">
    <source>
        <dbReference type="ARBA" id="ARBA00023136"/>
    </source>
</evidence>
<feature type="transmembrane region" description="Helical" evidence="8">
    <location>
        <begin position="480"/>
        <end position="501"/>
    </location>
</feature>
<keyword evidence="11" id="KW-1185">Reference proteome</keyword>
<accession>A0A3N1P6Z4</accession>
<keyword evidence="6 8" id="KW-1133">Transmembrane helix</keyword>
<dbReference type="Proteomes" id="UP000268033">
    <property type="component" value="Unassembled WGS sequence"/>
</dbReference>
<feature type="transmembrane region" description="Helical" evidence="8">
    <location>
        <begin position="77"/>
        <end position="96"/>
    </location>
</feature>
<dbReference type="PANTHER" id="PTHR42718:SF9">
    <property type="entry name" value="MAJOR FACILITATOR SUPERFAMILY MULTIDRUG TRANSPORTER MFSC"/>
    <property type="match status" value="1"/>
</dbReference>
<evidence type="ECO:0000256" key="4">
    <source>
        <dbReference type="ARBA" id="ARBA00022475"/>
    </source>
</evidence>
<dbReference type="Gene3D" id="1.20.1250.20">
    <property type="entry name" value="MFS general substrate transporter like domains"/>
    <property type="match status" value="1"/>
</dbReference>
<name>A0A3N1P6Z4_9GAMM</name>
<evidence type="ECO:0000256" key="3">
    <source>
        <dbReference type="ARBA" id="ARBA00022448"/>
    </source>
</evidence>
<dbReference type="InterPro" id="IPR036259">
    <property type="entry name" value="MFS_trans_sf"/>
</dbReference>
<dbReference type="NCBIfam" id="TIGR00711">
    <property type="entry name" value="efflux_EmrB"/>
    <property type="match status" value="1"/>
</dbReference>
<keyword evidence="5 8" id="KW-0812">Transmembrane</keyword>
<comment type="subcellular location">
    <subcellularLocation>
        <location evidence="1">Cell membrane</location>
        <topology evidence="1">Multi-pass membrane protein</topology>
    </subcellularLocation>
</comment>
<evidence type="ECO:0000256" key="1">
    <source>
        <dbReference type="ARBA" id="ARBA00004651"/>
    </source>
</evidence>
<sequence length="522" mass="57330">MLSRIPKNWLAVMGALVGAFMAILDIQITNSSLKEIQGALGATLTESSWIATAYLVAEMIAIPLTGFFTRWLSPRRFLLWTSAGFVLASLACSFSWNLESMIAFRALQGFTGGALIPMAFTLVMTQLPMEKQPVGMALFGVTATFAPSIGPTLGGWLTDTFSWHYIFYLNVLPGLLVMVLLAMGLDKQDRDDDQLKTIDLFGMVTMALGLGSLEVVLEEGSRDDWFDAEYIRWLSVIAVVSMTVFVWRQFTAKAPLVNLRLFKNPDFSKACLAYFALGAGLFGSVYLVPLYLAQIHDYNAMQIGLVLMWVGFPQLPLFPLIPKLVKKVDPRYLVFAGFVGIAISMWMNVNMTVLYDGAFLIPAMLVRAMAQPFMMVPLSIIATQGVDKKDAPSASTLLNVMRNMGGAVGIALLATLMDVRTRHYLWQVRETLVNGSQNLTQWLSHTGQLLEAQGGNATQAYGLLFKEVNRQASVMAYNEAFLVMGCMLFIAALAVLAISPIRQQAAKPAKPAPKTEPLEQAA</sequence>
<evidence type="ECO:0000259" key="9">
    <source>
        <dbReference type="PROSITE" id="PS50850"/>
    </source>
</evidence>
<comment type="similarity">
    <text evidence="2">Belongs to the major facilitator superfamily. EmrB family.</text>
</comment>
<evidence type="ECO:0000256" key="2">
    <source>
        <dbReference type="ARBA" id="ARBA00008537"/>
    </source>
</evidence>
<feature type="transmembrane region" description="Helical" evidence="8">
    <location>
        <begin position="163"/>
        <end position="185"/>
    </location>
</feature>
<dbReference type="InterPro" id="IPR020846">
    <property type="entry name" value="MFS_dom"/>
</dbReference>
<reference evidence="10 11" key="1">
    <citation type="submission" date="2018-11" db="EMBL/GenBank/DDBJ databases">
        <title>Genomic Encyclopedia of Type Strains, Phase IV (KMG-IV): sequencing the most valuable type-strain genomes for metagenomic binning, comparative biology and taxonomic classification.</title>
        <authorList>
            <person name="Goeker M."/>
        </authorList>
    </citation>
    <scope>NUCLEOTIDE SEQUENCE [LARGE SCALE GENOMIC DNA]</scope>
    <source>
        <strain evidence="10 11">DSM 21945</strain>
    </source>
</reference>
<evidence type="ECO:0000313" key="11">
    <source>
        <dbReference type="Proteomes" id="UP000268033"/>
    </source>
</evidence>
<feature type="transmembrane region" description="Helical" evidence="8">
    <location>
        <begin position="230"/>
        <end position="250"/>
    </location>
</feature>
<protein>
    <submittedName>
        <fullName evidence="10">DHA2 family multidrug resistance protein</fullName>
    </submittedName>
</protein>
<proteinExistence type="inferred from homology"/>
<comment type="caution">
    <text evidence="10">The sequence shown here is derived from an EMBL/GenBank/DDBJ whole genome shotgun (WGS) entry which is preliminary data.</text>
</comment>
<keyword evidence="3" id="KW-0813">Transport</keyword>
<feature type="transmembrane region" description="Helical" evidence="8">
    <location>
        <begin position="359"/>
        <end position="382"/>
    </location>
</feature>
<evidence type="ECO:0000256" key="5">
    <source>
        <dbReference type="ARBA" id="ARBA00022692"/>
    </source>
</evidence>
<dbReference type="Pfam" id="PF07690">
    <property type="entry name" value="MFS_1"/>
    <property type="match status" value="1"/>
</dbReference>
<feature type="transmembrane region" description="Helical" evidence="8">
    <location>
        <begin position="271"/>
        <end position="292"/>
    </location>
</feature>
<feature type="transmembrane region" description="Helical" evidence="8">
    <location>
        <begin position="136"/>
        <end position="157"/>
    </location>
</feature>
<evidence type="ECO:0000256" key="8">
    <source>
        <dbReference type="SAM" id="Phobius"/>
    </source>
</evidence>
<dbReference type="PROSITE" id="PS50850">
    <property type="entry name" value="MFS"/>
    <property type="match status" value="1"/>
</dbReference>
<dbReference type="InterPro" id="IPR004638">
    <property type="entry name" value="EmrB-like"/>
</dbReference>
<feature type="transmembrane region" description="Helical" evidence="8">
    <location>
        <begin position="48"/>
        <end position="68"/>
    </location>
</feature>
<feature type="transmembrane region" description="Helical" evidence="8">
    <location>
        <begin position="102"/>
        <end position="124"/>
    </location>
</feature>
<dbReference type="SUPFAM" id="SSF103473">
    <property type="entry name" value="MFS general substrate transporter"/>
    <property type="match status" value="1"/>
</dbReference>
<dbReference type="CDD" id="cd17503">
    <property type="entry name" value="MFS_LmrB_MDR_like"/>
    <property type="match status" value="1"/>
</dbReference>